<protein>
    <recommendedName>
        <fullName evidence="3">HTH domain-containing protein</fullName>
    </recommendedName>
</protein>
<proteinExistence type="predicted"/>
<sequence>MTAKEHKIAPPIFSDTPPDFQVTIIKYSDTELEKHGLKEALRKIVLHVQEFRSITNAEVQKLNNVSKATATRYLSELEDEYLEKTGTTGVGTQYRLKGLTNGS</sequence>
<reference evidence="1 2" key="1">
    <citation type="submission" date="2018-06" db="EMBL/GenBank/DDBJ databases">
        <title>Genomic Encyclopedia of Archaeal and Bacterial Type Strains, Phase II (KMG-II): from individual species to whole genera.</title>
        <authorList>
            <person name="Goeker M."/>
        </authorList>
    </citation>
    <scope>NUCLEOTIDE SEQUENCE [LARGE SCALE GENOMIC DNA]</scope>
    <source>
        <strain evidence="1 2">DSM 23446</strain>
    </source>
</reference>
<evidence type="ECO:0000313" key="1">
    <source>
        <dbReference type="EMBL" id="RAI85601.1"/>
    </source>
</evidence>
<dbReference type="InterPro" id="IPR036388">
    <property type="entry name" value="WH-like_DNA-bd_sf"/>
</dbReference>
<dbReference type="RefSeq" id="WP_146613754.1">
    <property type="nucleotide sequence ID" value="NZ_QLLK01000013.1"/>
</dbReference>
<name>A0A327P209_9BACT</name>
<dbReference type="Proteomes" id="UP000249610">
    <property type="component" value="Unassembled WGS sequence"/>
</dbReference>
<dbReference type="Gene3D" id="1.10.10.10">
    <property type="entry name" value="Winged helix-like DNA-binding domain superfamily/Winged helix DNA-binding domain"/>
    <property type="match status" value="1"/>
</dbReference>
<dbReference type="InterPro" id="IPR036390">
    <property type="entry name" value="WH_DNA-bd_sf"/>
</dbReference>
<organism evidence="1 2">
    <name type="scientific">Algoriphagus yeomjeoni</name>
    <dbReference type="NCBI Taxonomy" id="291403"/>
    <lineage>
        <taxon>Bacteria</taxon>
        <taxon>Pseudomonadati</taxon>
        <taxon>Bacteroidota</taxon>
        <taxon>Cytophagia</taxon>
        <taxon>Cytophagales</taxon>
        <taxon>Cyclobacteriaceae</taxon>
        <taxon>Algoriphagus</taxon>
    </lineage>
</organism>
<dbReference type="SUPFAM" id="SSF46785">
    <property type="entry name" value="Winged helix' DNA-binding domain"/>
    <property type="match status" value="1"/>
</dbReference>
<dbReference type="OrthoDB" id="9807907at2"/>
<keyword evidence="2" id="KW-1185">Reference proteome</keyword>
<dbReference type="AlphaFoldDB" id="A0A327P209"/>
<evidence type="ECO:0008006" key="3">
    <source>
        <dbReference type="Google" id="ProtNLM"/>
    </source>
</evidence>
<accession>A0A327P209</accession>
<comment type="caution">
    <text evidence="1">The sequence shown here is derived from an EMBL/GenBank/DDBJ whole genome shotgun (WGS) entry which is preliminary data.</text>
</comment>
<dbReference type="EMBL" id="QLLK01000013">
    <property type="protein sequence ID" value="RAI85601.1"/>
    <property type="molecule type" value="Genomic_DNA"/>
</dbReference>
<gene>
    <name evidence="1" type="ORF">LV83_03681</name>
</gene>
<evidence type="ECO:0000313" key="2">
    <source>
        <dbReference type="Proteomes" id="UP000249610"/>
    </source>
</evidence>